<gene>
    <name evidence="2" type="ORF">C5L14_19945</name>
</gene>
<proteinExistence type="predicted"/>
<dbReference type="Proteomes" id="UP000237682">
    <property type="component" value="Unassembled WGS sequence"/>
</dbReference>
<feature type="chain" id="PRO_5015510444" description="Lipoprotein" evidence="1">
    <location>
        <begin position="23"/>
        <end position="69"/>
    </location>
</feature>
<dbReference type="EMBL" id="PUEJ01000007">
    <property type="protein sequence ID" value="PRH85823.1"/>
    <property type="molecule type" value="Genomic_DNA"/>
</dbReference>
<name>A0A2S9Q8Z3_9HYPH</name>
<evidence type="ECO:0000313" key="2">
    <source>
        <dbReference type="EMBL" id="PRH85823.1"/>
    </source>
</evidence>
<keyword evidence="3" id="KW-1185">Reference proteome</keyword>
<organism evidence="2 3">
    <name type="scientific">Labrys okinawensis</name>
    <dbReference type="NCBI Taxonomy" id="346911"/>
    <lineage>
        <taxon>Bacteria</taxon>
        <taxon>Pseudomonadati</taxon>
        <taxon>Pseudomonadota</taxon>
        <taxon>Alphaproteobacteria</taxon>
        <taxon>Hyphomicrobiales</taxon>
        <taxon>Xanthobacteraceae</taxon>
        <taxon>Labrys</taxon>
    </lineage>
</organism>
<evidence type="ECO:0000313" key="3">
    <source>
        <dbReference type="Proteomes" id="UP000237682"/>
    </source>
</evidence>
<dbReference type="OrthoDB" id="9856957at2"/>
<sequence length="69" mass="7704">MRAKLILATMAASLAIGLSACATERGIPYSATDCARAGRLPKHWTPSAGNWCQHFKPRWQSDRHWRQPA</sequence>
<feature type="signal peptide" evidence="1">
    <location>
        <begin position="1"/>
        <end position="22"/>
    </location>
</feature>
<evidence type="ECO:0008006" key="4">
    <source>
        <dbReference type="Google" id="ProtNLM"/>
    </source>
</evidence>
<keyword evidence="1" id="KW-0732">Signal</keyword>
<comment type="caution">
    <text evidence="2">The sequence shown here is derived from an EMBL/GenBank/DDBJ whole genome shotgun (WGS) entry which is preliminary data.</text>
</comment>
<accession>A0A2S9Q8Z3</accession>
<reference evidence="2 3" key="1">
    <citation type="submission" date="2018-02" db="EMBL/GenBank/DDBJ databases">
        <title>Whole genome sequencing of endophytic bacterium.</title>
        <authorList>
            <person name="Eedara R."/>
            <person name="Podile A.R."/>
        </authorList>
    </citation>
    <scope>NUCLEOTIDE SEQUENCE [LARGE SCALE GENOMIC DNA]</scope>
    <source>
        <strain evidence="2 3">RP1T</strain>
    </source>
</reference>
<dbReference type="RefSeq" id="WP_105863819.1">
    <property type="nucleotide sequence ID" value="NZ_PUEJ01000007.1"/>
</dbReference>
<protein>
    <recommendedName>
        <fullName evidence="4">Lipoprotein</fullName>
    </recommendedName>
</protein>
<dbReference type="PROSITE" id="PS51257">
    <property type="entry name" value="PROKAR_LIPOPROTEIN"/>
    <property type="match status" value="1"/>
</dbReference>
<evidence type="ECO:0000256" key="1">
    <source>
        <dbReference type="SAM" id="SignalP"/>
    </source>
</evidence>
<dbReference type="AlphaFoldDB" id="A0A2S9Q8Z3"/>